<dbReference type="CDD" id="cd08284">
    <property type="entry name" value="FDH_like_2"/>
    <property type="match status" value="1"/>
</dbReference>
<reference evidence="8" key="1">
    <citation type="journal article" date="2020" name="Stud. Mycol.">
        <title>101 Dothideomycetes genomes: a test case for predicting lifestyles and emergence of pathogens.</title>
        <authorList>
            <person name="Haridas S."/>
            <person name="Albert R."/>
            <person name="Binder M."/>
            <person name="Bloem J."/>
            <person name="Labutti K."/>
            <person name="Salamov A."/>
            <person name="Andreopoulos B."/>
            <person name="Baker S."/>
            <person name="Barry K."/>
            <person name="Bills G."/>
            <person name="Bluhm B."/>
            <person name="Cannon C."/>
            <person name="Castanera R."/>
            <person name="Culley D."/>
            <person name="Daum C."/>
            <person name="Ezra D."/>
            <person name="Gonzalez J."/>
            <person name="Henrissat B."/>
            <person name="Kuo A."/>
            <person name="Liang C."/>
            <person name="Lipzen A."/>
            <person name="Lutzoni F."/>
            <person name="Magnuson J."/>
            <person name="Mondo S."/>
            <person name="Nolan M."/>
            <person name="Ohm R."/>
            <person name="Pangilinan J."/>
            <person name="Park H.-J."/>
            <person name="Ramirez L."/>
            <person name="Alfaro M."/>
            <person name="Sun H."/>
            <person name="Tritt A."/>
            <person name="Yoshinaga Y."/>
            <person name="Zwiers L.-H."/>
            <person name="Turgeon B."/>
            <person name="Goodwin S."/>
            <person name="Spatafora J."/>
            <person name="Crous P."/>
            <person name="Grigoriev I."/>
        </authorList>
    </citation>
    <scope>NUCLEOTIDE SEQUENCE</scope>
    <source>
        <strain evidence="8">CBS 121167</strain>
    </source>
</reference>
<keyword evidence="2 5" id="KW-0479">Metal-binding</keyword>
<dbReference type="RefSeq" id="XP_033398723.1">
    <property type="nucleotide sequence ID" value="XM_033538109.1"/>
</dbReference>
<comment type="cofactor">
    <cofactor evidence="1 5">
        <name>Zn(2+)</name>
        <dbReference type="ChEBI" id="CHEBI:29105"/>
    </cofactor>
</comment>
<dbReference type="InterPro" id="IPR002328">
    <property type="entry name" value="ADH_Zn_CS"/>
</dbReference>
<evidence type="ECO:0000256" key="1">
    <source>
        <dbReference type="ARBA" id="ARBA00001947"/>
    </source>
</evidence>
<dbReference type="PROSITE" id="PS00059">
    <property type="entry name" value="ADH_ZINC"/>
    <property type="match status" value="1"/>
</dbReference>
<feature type="transmembrane region" description="Helical" evidence="6">
    <location>
        <begin position="177"/>
        <end position="197"/>
    </location>
</feature>
<dbReference type="SUPFAM" id="SSF51735">
    <property type="entry name" value="NAD(P)-binding Rossmann-fold domains"/>
    <property type="match status" value="1"/>
</dbReference>
<dbReference type="Gene3D" id="3.40.50.720">
    <property type="entry name" value="NAD(P)-binding Rossmann-like Domain"/>
    <property type="match status" value="1"/>
</dbReference>
<proteinExistence type="inferred from homology"/>
<name>A0A6A6BKC1_9PEZI</name>
<dbReference type="InterPro" id="IPR013154">
    <property type="entry name" value="ADH-like_N"/>
</dbReference>
<dbReference type="SMART" id="SM00829">
    <property type="entry name" value="PKS_ER"/>
    <property type="match status" value="1"/>
</dbReference>
<keyword evidence="9" id="KW-1185">Reference proteome</keyword>
<evidence type="ECO:0000256" key="3">
    <source>
        <dbReference type="ARBA" id="ARBA00022833"/>
    </source>
</evidence>
<comment type="similarity">
    <text evidence="5">Belongs to the zinc-containing alcohol dehydrogenase family.</text>
</comment>
<accession>A0A6A6BKC1</accession>
<dbReference type="InterPro" id="IPR013149">
    <property type="entry name" value="ADH-like_C"/>
</dbReference>
<gene>
    <name evidence="8" type="ORF">K452DRAFT_248721</name>
</gene>
<dbReference type="SUPFAM" id="SSF50129">
    <property type="entry name" value="GroES-like"/>
    <property type="match status" value="1"/>
</dbReference>
<dbReference type="InterPro" id="IPR011032">
    <property type="entry name" value="GroES-like_sf"/>
</dbReference>
<dbReference type="PANTHER" id="PTHR42813:SF2">
    <property type="entry name" value="DEHYDROGENASE, ZINC-CONTAINING, PUTATIVE (AFU_ORTHOLOGUE AFUA_2G02810)-RELATED"/>
    <property type="match status" value="1"/>
</dbReference>
<keyword evidence="6" id="KW-0472">Membrane</keyword>
<keyword evidence="4" id="KW-0560">Oxidoreductase</keyword>
<feature type="domain" description="Enoyl reductase (ER)" evidence="7">
    <location>
        <begin position="13"/>
        <end position="350"/>
    </location>
</feature>
<evidence type="ECO:0000256" key="2">
    <source>
        <dbReference type="ARBA" id="ARBA00022723"/>
    </source>
</evidence>
<dbReference type="InterPro" id="IPR036291">
    <property type="entry name" value="NAD(P)-bd_dom_sf"/>
</dbReference>
<evidence type="ECO:0000256" key="4">
    <source>
        <dbReference type="ARBA" id="ARBA00023002"/>
    </source>
</evidence>
<dbReference type="EMBL" id="ML995483">
    <property type="protein sequence ID" value="KAF2143011.1"/>
    <property type="molecule type" value="Genomic_DNA"/>
</dbReference>
<dbReference type="GeneID" id="54295605"/>
<dbReference type="Gene3D" id="3.90.180.10">
    <property type="entry name" value="Medium-chain alcohol dehydrogenases, catalytic domain"/>
    <property type="match status" value="1"/>
</dbReference>
<dbReference type="AlphaFoldDB" id="A0A6A6BKC1"/>
<dbReference type="Proteomes" id="UP000799438">
    <property type="component" value="Unassembled WGS sequence"/>
</dbReference>
<keyword evidence="6" id="KW-1133">Transmembrane helix</keyword>
<dbReference type="OrthoDB" id="442947at2759"/>
<evidence type="ECO:0000313" key="9">
    <source>
        <dbReference type="Proteomes" id="UP000799438"/>
    </source>
</evidence>
<keyword evidence="3 5" id="KW-0862">Zinc</keyword>
<protein>
    <recommendedName>
        <fullName evidence="7">Enoyl reductase (ER) domain-containing protein</fullName>
    </recommendedName>
</protein>
<evidence type="ECO:0000313" key="8">
    <source>
        <dbReference type="EMBL" id="KAF2143011.1"/>
    </source>
</evidence>
<dbReference type="Pfam" id="PF00107">
    <property type="entry name" value="ADH_zinc_N"/>
    <property type="match status" value="1"/>
</dbReference>
<dbReference type="Pfam" id="PF08240">
    <property type="entry name" value="ADH_N"/>
    <property type="match status" value="1"/>
</dbReference>
<evidence type="ECO:0000256" key="6">
    <source>
        <dbReference type="SAM" id="Phobius"/>
    </source>
</evidence>
<dbReference type="GO" id="GO:0016491">
    <property type="term" value="F:oxidoreductase activity"/>
    <property type="evidence" value="ECO:0007669"/>
    <property type="project" value="UniProtKB-KW"/>
</dbReference>
<dbReference type="GO" id="GO:0008270">
    <property type="term" value="F:zinc ion binding"/>
    <property type="evidence" value="ECO:0007669"/>
    <property type="project" value="InterPro"/>
</dbReference>
<sequence>MAPAMMDAVVFKGVREVAVERRPVPAVLKPTDIVVKVKYSGLCGSELHVYRGLEASGGTDFITGHEFTGTVTEIGSDIKTVSVGDAVVCPFTISCGNCFYCKLDLSSRCIESSCFGYPGLDGGQAEYVRIPFADSSVFKSPEGIKEQNLVLMADIFPTGYFAAHNGFTRLPPQQTHAAVAVVIGCGPVGICALVAALQYKPQRIFAVDSVPARLEQAAALGATPINFTSEDVKAVVSAATDGRGADVVLEIVGLSRALETAFSIVRPFGVVSSVGVHNGEMPLSAMEGYDKNIQLQMGRCPVRSVFPQALAVLKENQENLECLTKNIMPLSQAPEAFKKFDNMEVQKIVFEVGK</sequence>
<evidence type="ECO:0000259" key="7">
    <source>
        <dbReference type="SMART" id="SM00829"/>
    </source>
</evidence>
<organism evidence="8 9">
    <name type="scientific">Aplosporella prunicola CBS 121167</name>
    <dbReference type="NCBI Taxonomy" id="1176127"/>
    <lineage>
        <taxon>Eukaryota</taxon>
        <taxon>Fungi</taxon>
        <taxon>Dikarya</taxon>
        <taxon>Ascomycota</taxon>
        <taxon>Pezizomycotina</taxon>
        <taxon>Dothideomycetes</taxon>
        <taxon>Dothideomycetes incertae sedis</taxon>
        <taxon>Botryosphaeriales</taxon>
        <taxon>Aplosporellaceae</taxon>
        <taxon>Aplosporella</taxon>
    </lineage>
</organism>
<dbReference type="InterPro" id="IPR020843">
    <property type="entry name" value="ER"/>
</dbReference>
<dbReference type="PANTHER" id="PTHR42813">
    <property type="entry name" value="ZINC-TYPE ALCOHOL DEHYDROGENASE-LIKE"/>
    <property type="match status" value="1"/>
</dbReference>
<evidence type="ECO:0000256" key="5">
    <source>
        <dbReference type="RuleBase" id="RU361277"/>
    </source>
</evidence>
<keyword evidence="6" id="KW-0812">Transmembrane</keyword>